<evidence type="ECO:0008006" key="3">
    <source>
        <dbReference type="Google" id="ProtNLM"/>
    </source>
</evidence>
<dbReference type="Proteomes" id="UP001501433">
    <property type="component" value="Unassembled WGS sequence"/>
</dbReference>
<comment type="caution">
    <text evidence="1">The sequence shown here is derived from an EMBL/GenBank/DDBJ whole genome shotgun (WGS) entry which is preliminary data.</text>
</comment>
<dbReference type="EMBL" id="BAABJW010000001">
    <property type="protein sequence ID" value="GAA4799007.1"/>
    <property type="molecule type" value="Genomic_DNA"/>
</dbReference>
<reference evidence="2" key="1">
    <citation type="journal article" date="2019" name="Int. J. Syst. Evol. Microbiol.">
        <title>The Global Catalogue of Microorganisms (GCM) 10K type strain sequencing project: providing services to taxonomists for standard genome sequencing and annotation.</title>
        <authorList>
            <consortium name="The Broad Institute Genomics Platform"/>
            <consortium name="The Broad Institute Genome Sequencing Center for Infectious Disease"/>
            <person name="Wu L."/>
            <person name="Ma J."/>
        </authorList>
    </citation>
    <scope>NUCLEOTIDE SEQUENCE [LARGE SCALE GENOMIC DNA]</scope>
    <source>
        <strain evidence="2">JCM 18325</strain>
    </source>
</reference>
<sequence>MVILLFGINYHCYSQVGIGTTSPDPSSILDIESNNGGLLIPRLSSTQIASIPNPANGLLVYNTDLNIFQFNYGSTVTPNWLRTSRKLSVKCSNTDTTTDVNNNAAINAPIMGSLNWNDDISIYNVDTVNNTITINQTGRYRITVNVSLITTVNGARFTPEMWLEINGTQRGTFGSTGYIRINNNHEESSLHITEVFNLNSGDIVSVAIVRTANAGVVTLRTVGSSNIYIEKI</sequence>
<dbReference type="Gene3D" id="2.60.120.40">
    <property type="match status" value="1"/>
</dbReference>
<evidence type="ECO:0000313" key="2">
    <source>
        <dbReference type="Proteomes" id="UP001501433"/>
    </source>
</evidence>
<dbReference type="SUPFAM" id="SSF49842">
    <property type="entry name" value="TNF-like"/>
    <property type="match status" value="1"/>
</dbReference>
<name>A0ABP9BV16_9FLAO</name>
<proteinExistence type="predicted"/>
<protein>
    <recommendedName>
        <fullName evidence="3">C1q domain-containing protein</fullName>
    </recommendedName>
</protein>
<dbReference type="InterPro" id="IPR008983">
    <property type="entry name" value="Tumour_necrosis_fac-like_dom"/>
</dbReference>
<gene>
    <name evidence="1" type="ORF">GCM10023330_00300</name>
</gene>
<evidence type="ECO:0000313" key="1">
    <source>
        <dbReference type="EMBL" id="GAA4799007.1"/>
    </source>
</evidence>
<accession>A0ABP9BV16</accession>
<organism evidence="1 2">
    <name type="scientific">Litoribaculum gwangyangense</name>
    <dbReference type="NCBI Taxonomy" id="1130722"/>
    <lineage>
        <taxon>Bacteria</taxon>
        <taxon>Pseudomonadati</taxon>
        <taxon>Bacteroidota</taxon>
        <taxon>Flavobacteriia</taxon>
        <taxon>Flavobacteriales</taxon>
        <taxon>Flavobacteriaceae</taxon>
        <taxon>Litoribaculum</taxon>
    </lineage>
</organism>
<keyword evidence="2" id="KW-1185">Reference proteome</keyword>